<proteinExistence type="predicted"/>
<name>A0ACB5UQH1_9FIRM</name>
<accession>A0ACB5UQH1</accession>
<gene>
    <name evidence="1" type="primary">coaBC</name>
    <name evidence="1" type="ORF">AN2V17_44810</name>
</gene>
<keyword evidence="1" id="KW-0436">Ligase</keyword>
<comment type="caution">
    <text evidence="1">The sequence shown here is derived from an EMBL/GenBank/DDBJ whole genome shotgun (WGS) entry which is preliminary data.</text>
</comment>
<sequence length="398" mass="43457">MLKGKTIVIGVSGGIAVYKVCDLVSKLKKLNADVHVIMTKSATEFVAPLTFESLSLQPVIVDMFAKIVKWDIEHIALAKAADLFLVAPATANIIGKIANGIADDMLSTTIMATKAPKIIAPAMNTNMYENPIVQDNIKRLKSYGYKFIKPDSGRLACGDLGIGKLADVDTIIESITMNLLEDKPLAGQKILITAGPTREALDPVRYMTNHSSGKMGYAIAEAAAVKGAEVTLISGPVTLEKPDNLKKYIQIESAEEMFTAVKDNLKDQNIIIKSAAVADYRPKVYIDKKIKKSDEHFNLTLTRNPDILKWIGMHKTPEQLIVGFAAETNDVMENGISKLKKKNIDMIIVNDVTRADAGFGTDTNCVTLIDKKGNKKAYPVMPKKQLAHSILDYIIANL</sequence>
<organism evidence="1 2">
    <name type="scientific">Vallitalea maricola</name>
    <dbReference type="NCBI Taxonomy" id="3074433"/>
    <lineage>
        <taxon>Bacteria</taxon>
        <taxon>Bacillati</taxon>
        <taxon>Bacillota</taxon>
        <taxon>Clostridia</taxon>
        <taxon>Lachnospirales</taxon>
        <taxon>Vallitaleaceae</taxon>
        <taxon>Vallitalea</taxon>
    </lineage>
</organism>
<dbReference type="Proteomes" id="UP001374599">
    <property type="component" value="Unassembled WGS sequence"/>
</dbReference>
<evidence type="ECO:0000313" key="2">
    <source>
        <dbReference type="Proteomes" id="UP001374599"/>
    </source>
</evidence>
<evidence type="ECO:0000313" key="1">
    <source>
        <dbReference type="EMBL" id="GMQ65239.1"/>
    </source>
</evidence>
<keyword evidence="2" id="KW-1185">Reference proteome</keyword>
<protein>
    <submittedName>
        <fullName evidence="1">Bifunctional phosphopantothenoylcysteine decarboxylase/phosphopantothenate--cysteine ligase CoaBC</fullName>
    </submittedName>
</protein>
<dbReference type="EMBL" id="BTPU01000102">
    <property type="protein sequence ID" value="GMQ65239.1"/>
    <property type="molecule type" value="Genomic_DNA"/>
</dbReference>
<reference evidence="1" key="1">
    <citation type="submission" date="2023-09" db="EMBL/GenBank/DDBJ databases">
        <title>Vallitalea sediminicola and Vallitalea maricola sp. nov., anaerobic bacteria isolated from marine sediment.</title>
        <authorList>
            <person name="Hirano S."/>
            <person name="Maeda A."/>
            <person name="Terahara T."/>
            <person name="Mori K."/>
            <person name="Hamada M."/>
            <person name="Matsumoto R."/>
            <person name="Kobayashi T."/>
        </authorList>
    </citation>
    <scope>NUCLEOTIDE SEQUENCE</scope>
    <source>
        <strain evidence="1">AN17-2</strain>
    </source>
</reference>